<dbReference type="InterPro" id="IPR002692">
    <property type="entry name" value="S45"/>
</dbReference>
<dbReference type="GO" id="GO:0016811">
    <property type="term" value="F:hydrolase activity, acting on carbon-nitrogen (but not peptide) bonds, in linear amides"/>
    <property type="evidence" value="ECO:0007669"/>
    <property type="project" value="InterPro"/>
</dbReference>
<feature type="region of interest" description="Disordered" evidence="5">
    <location>
        <begin position="12"/>
        <end position="40"/>
    </location>
</feature>
<dbReference type="InterPro" id="IPR023343">
    <property type="entry name" value="Penicillin_amidase_dom1"/>
</dbReference>
<proteinExistence type="inferred from homology"/>
<dbReference type="InterPro" id="IPR043146">
    <property type="entry name" value="Penicillin_amidase_N_B-knob"/>
</dbReference>
<dbReference type="Gene3D" id="1.10.439.10">
    <property type="entry name" value="Penicillin Amidohydrolase, domain 1"/>
    <property type="match status" value="1"/>
</dbReference>
<keyword evidence="2" id="KW-0732">Signal</keyword>
<organism evidence="6 7">
    <name type="scientific">Plesiocystis pacifica SIR-1</name>
    <dbReference type="NCBI Taxonomy" id="391625"/>
    <lineage>
        <taxon>Bacteria</taxon>
        <taxon>Pseudomonadati</taxon>
        <taxon>Myxococcota</taxon>
        <taxon>Polyangia</taxon>
        <taxon>Nannocystales</taxon>
        <taxon>Nannocystaceae</taxon>
        <taxon>Plesiocystis</taxon>
    </lineage>
</organism>
<accession>A6FZJ4</accession>
<dbReference type="Proteomes" id="UP000005801">
    <property type="component" value="Unassembled WGS sequence"/>
</dbReference>
<keyword evidence="3" id="KW-0378">Hydrolase</keyword>
<keyword evidence="7" id="KW-1185">Reference proteome</keyword>
<dbReference type="MEROPS" id="S45.004"/>
<dbReference type="PANTHER" id="PTHR34218">
    <property type="entry name" value="PEPTIDASE S45 PENICILLIN AMIDASE"/>
    <property type="match status" value="1"/>
</dbReference>
<dbReference type="Gene3D" id="2.30.120.10">
    <property type="match status" value="1"/>
</dbReference>
<dbReference type="AlphaFoldDB" id="A6FZJ4"/>
<reference evidence="6 7" key="1">
    <citation type="submission" date="2007-06" db="EMBL/GenBank/DDBJ databases">
        <authorList>
            <person name="Shimkets L."/>
            <person name="Ferriera S."/>
            <person name="Johnson J."/>
            <person name="Kravitz S."/>
            <person name="Beeson K."/>
            <person name="Sutton G."/>
            <person name="Rogers Y.-H."/>
            <person name="Friedman R."/>
            <person name="Frazier M."/>
            <person name="Venter J.C."/>
        </authorList>
    </citation>
    <scope>NUCLEOTIDE SEQUENCE [LARGE SCALE GENOMIC DNA]</scope>
    <source>
        <strain evidence="6 7">SIR-1</strain>
    </source>
</reference>
<comment type="similarity">
    <text evidence="1">Belongs to the peptidase S45 family.</text>
</comment>
<dbReference type="Gene3D" id="3.60.20.10">
    <property type="entry name" value="Glutamine Phosphoribosylpyrophosphate, subunit 1, domain 1"/>
    <property type="match status" value="1"/>
</dbReference>
<name>A6FZJ4_9BACT</name>
<evidence type="ECO:0000313" key="7">
    <source>
        <dbReference type="Proteomes" id="UP000005801"/>
    </source>
</evidence>
<evidence type="ECO:0000256" key="2">
    <source>
        <dbReference type="ARBA" id="ARBA00022729"/>
    </source>
</evidence>
<evidence type="ECO:0000256" key="1">
    <source>
        <dbReference type="ARBA" id="ARBA00006586"/>
    </source>
</evidence>
<evidence type="ECO:0000256" key="4">
    <source>
        <dbReference type="ARBA" id="ARBA00023145"/>
    </source>
</evidence>
<sequence length="824" mass="89225">MIWSSLLALGCGGGGGGEDDEVGESGSTEAEGGDSDTGSEADYQATIRRTSHGVAHIYAEDWGSLGFGQGYAFTEDKGCILADQIVKVRSQRSRYFGQGDNSANLYSDLAFLHLDVRGFAEANFSRLQPWVQEVTRGYAAGYNAAVAAGTIGGECDGADWVPAQIDEYDLFSYHYNLALLASSWQFIAAIGSATPPGGAPPSPPPEHAPPFTTINGHRGVLGSNGWGVGSELSAGGKGMLFANPHFPWHGEFQLWESHLVGPEGFEVYGVGLLGVPGVLIGFNEGMAWTHTVSDGHRLTLYEMDCPPGEPTKYYYDGELLDMESQTYEVEVLQGDGTLAPVSRTLWRTIHGPMINVEPFYWTEALALSYRDANIENFRLIEQFMGMNGAKTLEDFQQVHAEVNGVPWVNTVATSADGRAWYMDSAATPNLSPEAIAAWYERRDMGGFTKAFADEDVWLLEGNTSRDTWVDDPSAARAGLVPAADQPQLERTDFVFNANDSHWLSNPKSPLEGYSPLHGFEATPRQLRTRLNAQMLLDIDAGGGFAGADGKLDLDELETAALANQGMAEILLREALVMRCTGVGPWEVDGESVELGEACAVIEAWDGLLDLDSVGAVVWREWISDYGYLNTYTLSDNGALYAELFDPADPVGTPSGLAPASGPDDDRALDALARAVLRLQEAGVALDAPLGSVQFARRFGQDIPMHGGIRNEGMTNMIVNEELRSDLGEIPQQSALIHEESGLTDEGYLVNYGSSFMMVLEYTDEGPEARAILSYSQSAEAGSGWTTDQTEMFSNKQWRPALWHEADILADPNLSEYSVEGNAQQ</sequence>
<protein>
    <submittedName>
        <fullName evidence="6">Penicillin acylase family protein</fullName>
    </submittedName>
</protein>
<dbReference type="STRING" id="391625.PPSIR1_25901"/>
<evidence type="ECO:0000256" key="5">
    <source>
        <dbReference type="SAM" id="MobiDB-lite"/>
    </source>
</evidence>
<dbReference type="InterPro" id="IPR043147">
    <property type="entry name" value="Penicillin_amidase_A-knob"/>
</dbReference>
<dbReference type="eggNOG" id="COG2366">
    <property type="taxonomic scope" value="Bacteria"/>
</dbReference>
<evidence type="ECO:0000256" key="3">
    <source>
        <dbReference type="ARBA" id="ARBA00022801"/>
    </source>
</evidence>
<dbReference type="EMBL" id="ABCS01000006">
    <property type="protein sequence ID" value="EDM81078.1"/>
    <property type="molecule type" value="Genomic_DNA"/>
</dbReference>
<dbReference type="SUPFAM" id="SSF56235">
    <property type="entry name" value="N-terminal nucleophile aminohydrolases (Ntn hydrolases)"/>
    <property type="match status" value="1"/>
</dbReference>
<dbReference type="Gene3D" id="1.10.1400.10">
    <property type="match status" value="1"/>
</dbReference>
<comment type="caution">
    <text evidence="6">The sequence shown here is derived from an EMBL/GenBank/DDBJ whole genome shotgun (WGS) entry which is preliminary data.</text>
</comment>
<dbReference type="InterPro" id="IPR029055">
    <property type="entry name" value="Ntn_hydrolases_N"/>
</dbReference>
<dbReference type="GO" id="GO:0017000">
    <property type="term" value="P:antibiotic biosynthetic process"/>
    <property type="evidence" value="ECO:0007669"/>
    <property type="project" value="InterPro"/>
</dbReference>
<evidence type="ECO:0000313" key="6">
    <source>
        <dbReference type="EMBL" id="EDM81078.1"/>
    </source>
</evidence>
<gene>
    <name evidence="6" type="ORF">PPSIR1_25901</name>
</gene>
<keyword evidence="4" id="KW-0865">Zymogen</keyword>
<dbReference type="PANTHER" id="PTHR34218:SF3">
    <property type="entry name" value="ACYL-HOMOSERINE LACTONE ACYLASE PVDQ"/>
    <property type="match status" value="1"/>
</dbReference>
<dbReference type="Pfam" id="PF01804">
    <property type="entry name" value="Penicil_amidase"/>
    <property type="match status" value="1"/>
</dbReference>